<dbReference type="GO" id="GO:0008234">
    <property type="term" value="F:cysteine-type peptidase activity"/>
    <property type="evidence" value="ECO:0007669"/>
    <property type="project" value="InterPro"/>
</dbReference>
<dbReference type="AlphaFoldDB" id="A0A5B9EHK2"/>
<comment type="similarity">
    <text evidence="1">Belongs to the peptidase C1 family.</text>
</comment>
<dbReference type="InterPro" id="IPR025660">
    <property type="entry name" value="Pept_his_AS"/>
</dbReference>
<dbReference type="InterPro" id="IPR038765">
    <property type="entry name" value="Papain-like_cys_pep_sf"/>
</dbReference>
<dbReference type="RefSeq" id="WP_147649107.1">
    <property type="nucleotide sequence ID" value="NZ_CP042806.1"/>
</dbReference>
<dbReference type="Pfam" id="PF00112">
    <property type="entry name" value="Peptidase_C1"/>
    <property type="match status" value="1"/>
</dbReference>
<evidence type="ECO:0000313" key="4">
    <source>
        <dbReference type="Proteomes" id="UP000321820"/>
    </source>
</evidence>
<dbReference type="InterPro" id="IPR013128">
    <property type="entry name" value="Peptidase_C1A"/>
</dbReference>
<keyword evidence="4" id="KW-1185">Reference proteome</keyword>
<dbReference type="GO" id="GO:0006508">
    <property type="term" value="P:proteolysis"/>
    <property type="evidence" value="ECO:0007669"/>
    <property type="project" value="InterPro"/>
</dbReference>
<dbReference type="CDD" id="cd02619">
    <property type="entry name" value="Peptidase_C1"/>
    <property type="match status" value="1"/>
</dbReference>
<dbReference type="Gene3D" id="3.90.70.10">
    <property type="entry name" value="Cysteine proteinases"/>
    <property type="match status" value="1"/>
</dbReference>
<sequence length="269" mass="30014">MPRTIQRFGWKPDLPDHRDQFFSASRDVMQSLPPKFDLTVEDPCINFPIYDQKQVGSCTANALAAAVQFDRRKAGQNPDFVPSRLFLYYNERTIEHSVANDSGASLRDGMKTLQKTGICPEADWPYDGTPAEYDGGPFPVGAKAATRPTQKAYDDAANYTITSYQALQQSLSQLQAALVSGFPFAFGFSVYESWTRNDATVIPMPSDAESQMGGHAVLAVGYDNQTALFKFRNSWGDLVGEDGYFYIPYAYVLDRKRAGDFWVINGMKD</sequence>
<dbReference type="InterPro" id="IPR000668">
    <property type="entry name" value="Peptidase_C1A_C"/>
</dbReference>
<reference evidence="3 4" key="1">
    <citation type="submission" date="2019-08" db="EMBL/GenBank/DDBJ databases">
        <title>Complete genome sequence of Terriglobus albidus strain ORNL.</title>
        <authorList>
            <person name="Podar M."/>
        </authorList>
    </citation>
    <scope>NUCLEOTIDE SEQUENCE [LARGE SCALE GENOMIC DNA]</scope>
    <source>
        <strain evidence="3 4">ORNL</strain>
    </source>
</reference>
<proteinExistence type="inferred from homology"/>
<dbReference type="PROSITE" id="PS00639">
    <property type="entry name" value="THIOL_PROTEASE_HIS"/>
    <property type="match status" value="1"/>
</dbReference>
<evidence type="ECO:0000313" key="3">
    <source>
        <dbReference type="EMBL" id="QEE29837.1"/>
    </source>
</evidence>
<dbReference type="PANTHER" id="PTHR12411">
    <property type="entry name" value="CYSTEINE PROTEASE FAMILY C1-RELATED"/>
    <property type="match status" value="1"/>
</dbReference>
<dbReference type="OrthoDB" id="3648721at2"/>
<evidence type="ECO:0000256" key="1">
    <source>
        <dbReference type="ARBA" id="ARBA00008455"/>
    </source>
</evidence>
<dbReference type="Proteomes" id="UP000321820">
    <property type="component" value="Chromosome"/>
</dbReference>
<organism evidence="3 4">
    <name type="scientific">Terriglobus albidus</name>
    <dbReference type="NCBI Taxonomy" id="1592106"/>
    <lineage>
        <taxon>Bacteria</taxon>
        <taxon>Pseudomonadati</taxon>
        <taxon>Acidobacteriota</taxon>
        <taxon>Terriglobia</taxon>
        <taxon>Terriglobales</taxon>
        <taxon>Acidobacteriaceae</taxon>
        <taxon>Terriglobus</taxon>
    </lineage>
</organism>
<dbReference type="SMART" id="SM00645">
    <property type="entry name" value="Pept_C1"/>
    <property type="match status" value="1"/>
</dbReference>
<protein>
    <submittedName>
        <fullName evidence="3">C1 family peptidase</fullName>
    </submittedName>
</protein>
<name>A0A5B9EHK2_9BACT</name>
<dbReference type="EMBL" id="CP042806">
    <property type="protein sequence ID" value="QEE29837.1"/>
    <property type="molecule type" value="Genomic_DNA"/>
</dbReference>
<dbReference type="SUPFAM" id="SSF54001">
    <property type="entry name" value="Cysteine proteinases"/>
    <property type="match status" value="1"/>
</dbReference>
<accession>A0A5B9EHK2</accession>
<gene>
    <name evidence="3" type="ORF">FTW19_18730</name>
</gene>
<evidence type="ECO:0000259" key="2">
    <source>
        <dbReference type="SMART" id="SM00645"/>
    </source>
</evidence>
<feature type="domain" description="Peptidase C1A papain C-terminal" evidence="2">
    <location>
        <begin position="32"/>
        <end position="253"/>
    </location>
</feature>
<dbReference type="KEGG" id="talb:FTW19_18730"/>